<keyword evidence="2 4" id="KW-0732">Signal</keyword>
<evidence type="ECO:0000256" key="4">
    <source>
        <dbReference type="SAM" id="SignalP"/>
    </source>
</evidence>
<dbReference type="EMBL" id="JAWIIJ010000012">
    <property type="protein sequence ID" value="MDV2080219.1"/>
    <property type="molecule type" value="Genomic_DNA"/>
</dbReference>
<feature type="domain" description="Imelysin-like" evidence="5">
    <location>
        <begin position="48"/>
        <end position="217"/>
    </location>
</feature>
<dbReference type="InterPro" id="IPR038352">
    <property type="entry name" value="Imelysin_sf"/>
</dbReference>
<evidence type="ECO:0000313" key="6">
    <source>
        <dbReference type="EMBL" id="MDV2080219.1"/>
    </source>
</evidence>
<comment type="caution">
    <text evidence="6">The sequence shown here is derived from an EMBL/GenBank/DDBJ whole genome shotgun (WGS) entry which is preliminary data.</text>
</comment>
<evidence type="ECO:0000259" key="5">
    <source>
        <dbReference type="Pfam" id="PF09375"/>
    </source>
</evidence>
<dbReference type="PROSITE" id="PS51257">
    <property type="entry name" value="PROKAR_LIPOPROTEIN"/>
    <property type="match status" value="1"/>
</dbReference>
<protein>
    <submittedName>
        <fullName evidence="6">Imelysin family protein</fullName>
    </submittedName>
</protein>
<evidence type="ECO:0000256" key="2">
    <source>
        <dbReference type="ARBA" id="ARBA00022729"/>
    </source>
</evidence>
<comment type="subcellular location">
    <subcellularLocation>
        <location evidence="1">Cell envelope</location>
    </subcellularLocation>
</comment>
<evidence type="ECO:0000256" key="1">
    <source>
        <dbReference type="ARBA" id="ARBA00004196"/>
    </source>
</evidence>
<evidence type="ECO:0000256" key="3">
    <source>
        <dbReference type="SAM" id="MobiDB-lite"/>
    </source>
</evidence>
<dbReference type="RefSeq" id="WP_316974657.1">
    <property type="nucleotide sequence ID" value="NZ_JAWIIJ010000012.1"/>
</dbReference>
<reference evidence="6 7" key="1">
    <citation type="submission" date="2023-10" db="EMBL/GenBank/DDBJ databases">
        <title>Characteristics and mechanism of a salt-tolerant marine origin heterotrophic nitrifying- aerobic denitrifying bacteria Marinobacter xestospongiae HN1.</title>
        <authorList>
            <person name="Qi R."/>
        </authorList>
    </citation>
    <scope>NUCLEOTIDE SEQUENCE [LARGE SCALE GENOMIC DNA]</scope>
    <source>
        <strain evidence="6 7">HN1</strain>
    </source>
</reference>
<keyword evidence="7" id="KW-1185">Reference proteome</keyword>
<name>A0ABU3W105_9GAMM</name>
<feature type="chain" id="PRO_5045056960" evidence="4">
    <location>
        <begin position="17"/>
        <end position="262"/>
    </location>
</feature>
<organism evidence="6 7">
    <name type="scientific">Marinobacter xestospongiae</name>
    <dbReference type="NCBI Taxonomy" id="994319"/>
    <lineage>
        <taxon>Bacteria</taxon>
        <taxon>Pseudomonadati</taxon>
        <taxon>Pseudomonadota</taxon>
        <taxon>Gammaproteobacteria</taxon>
        <taxon>Pseudomonadales</taxon>
        <taxon>Marinobacteraceae</taxon>
        <taxon>Marinobacter</taxon>
    </lineage>
</organism>
<proteinExistence type="predicted"/>
<dbReference type="Proteomes" id="UP001269819">
    <property type="component" value="Unassembled WGS sequence"/>
</dbReference>
<feature type="signal peptide" evidence="4">
    <location>
        <begin position="1"/>
        <end position="16"/>
    </location>
</feature>
<accession>A0ABU3W105</accession>
<sequence>MTLRPATIALSTALLAACNPPAEPPPAQPGSSAAPTPEVSARSDRACQLATDLEQQIRHFVSEPETARLMDARAAWRQAHEQYRLVWSDYQQAGLTLPQQGDDRDTLDAWPILPGYLDQVPGYPKSGLVHADLALSQSFLAVEHQSTDFHYLTRGFHPIEFLLWGEPAEAAADRVKHFVSPEPAPAIDAAQRRRQLLGLMAEDLVAQLQTLCRPSEQGRLSLALASQETAITLTTAANDVDHGGWSQQPAADGAAASEEAGQ</sequence>
<feature type="region of interest" description="Disordered" evidence="3">
    <location>
        <begin position="19"/>
        <end position="44"/>
    </location>
</feature>
<evidence type="ECO:0000313" key="7">
    <source>
        <dbReference type="Proteomes" id="UP001269819"/>
    </source>
</evidence>
<gene>
    <name evidence="6" type="ORF">RYS15_16145</name>
</gene>
<dbReference type="Pfam" id="PF09375">
    <property type="entry name" value="Peptidase_M75"/>
    <property type="match status" value="1"/>
</dbReference>
<feature type="compositionally biased region" description="Low complexity" evidence="3">
    <location>
        <begin position="250"/>
        <end position="262"/>
    </location>
</feature>
<dbReference type="InterPro" id="IPR018976">
    <property type="entry name" value="Imelysin-like"/>
</dbReference>
<feature type="region of interest" description="Disordered" evidence="3">
    <location>
        <begin position="240"/>
        <end position="262"/>
    </location>
</feature>
<dbReference type="Gene3D" id="1.20.1420.20">
    <property type="entry name" value="M75 peptidase, HXXE motif"/>
    <property type="match status" value="1"/>
</dbReference>